<keyword evidence="1" id="KW-0378">Hydrolase</keyword>
<evidence type="ECO:0000313" key="4">
    <source>
        <dbReference type="Proteomes" id="UP000542125"/>
    </source>
</evidence>
<proteinExistence type="predicted"/>
<dbReference type="Pfam" id="PF00561">
    <property type="entry name" value="Abhydrolase_1"/>
    <property type="match status" value="1"/>
</dbReference>
<dbReference type="InterPro" id="IPR000073">
    <property type="entry name" value="AB_hydrolase_1"/>
</dbReference>
<dbReference type="Proteomes" id="UP000542125">
    <property type="component" value="Unassembled WGS sequence"/>
</dbReference>
<dbReference type="PANTHER" id="PTHR43798">
    <property type="entry name" value="MONOACYLGLYCEROL LIPASE"/>
    <property type="match status" value="1"/>
</dbReference>
<dbReference type="Gene3D" id="3.40.50.1820">
    <property type="entry name" value="alpha/beta hydrolase"/>
    <property type="match status" value="1"/>
</dbReference>
<gene>
    <name evidence="3" type="ORF">FHW18_002893</name>
</gene>
<dbReference type="SUPFAM" id="SSF53474">
    <property type="entry name" value="alpha/beta-Hydrolases"/>
    <property type="match status" value="1"/>
</dbReference>
<dbReference type="InterPro" id="IPR029058">
    <property type="entry name" value="AB_hydrolase_fold"/>
</dbReference>
<dbReference type="GO" id="GO:0016787">
    <property type="term" value="F:hydrolase activity"/>
    <property type="evidence" value="ECO:0007669"/>
    <property type="project" value="UniProtKB-KW"/>
</dbReference>
<evidence type="ECO:0000313" key="3">
    <source>
        <dbReference type="EMBL" id="NYE83622.1"/>
    </source>
</evidence>
<reference evidence="3 4" key="1">
    <citation type="submission" date="2020-07" db="EMBL/GenBank/DDBJ databases">
        <title>Genomic Encyclopedia of Type Strains, Phase IV (KMG-V): Genome sequencing to study the core and pangenomes of soil and plant-associated prokaryotes.</title>
        <authorList>
            <person name="Whitman W."/>
        </authorList>
    </citation>
    <scope>NUCLEOTIDE SEQUENCE [LARGE SCALE GENOMIC DNA]</scope>
    <source>
        <strain evidence="3 4">SAS40</strain>
    </source>
</reference>
<dbReference type="PANTHER" id="PTHR43798:SF31">
    <property type="entry name" value="AB HYDROLASE SUPERFAMILY PROTEIN YCLE"/>
    <property type="match status" value="1"/>
</dbReference>
<dbReference type="RefSeq" id="WP_179587405.1">
    <property type="nucleotide sequence ID" value="NZ_JACBYR010000001.1"/>
</dbReference>
<keyword evidence="4" id="KW-1185">Reference proteome</keyword>
<feature type="domain" description="AB hydrolase-1" evidence="2">
    <location>
        <begin position="14"/>
        <end position="238"/>
    </location>
</feature>
<protein>
    <submittedName>
        <fullName evidence="3">Pimeloyl-ACP methyl ester carboxylesterase</fullName>
    </submittedName>
</protein>
<evidence type="ECO:0000259" key="2">
    <source>
        <dbReference type="Pfam" id="PF00561"/>
    </source>
</evidence>
<dbReference type="GO" id="GO:0016020">
    <property type="term" value="C:membrane"/>
    <property type="evidence" value="ECO:0007669"/>
    <property type="project" value="TreeGrafter"/>
</dbReference>
<dbReference type="InterPro" id="IPR050266">
    <property type="entry name" value="AB_hydrolase_sf"/>
</dbReference>
<organism evidence="3 4">
    <name type="scientific">Pigmentiphaga litoralis</name>
    <dbReference type="NCBI Taxonomy" id="516702"/>
    <lineage>
        <taxon>Bacteria</taxon>
        <taxon>Pseudomonadati</taxon>
        <taxon>Pseudomonadota</taxon>
        <taxon>Betaproteobacteria</taxon>
        <taxon>Burkholderiales</taxon>
        <taxon>Alcaligenaceae</taxon>
        <taxon>Pigmentiphaga</taxon>
    </lineage>
</organism>
<dbReference type="AlphaFoldDB" id="A0A7Y9IV26"/>
<sequence>MHPTPTLVGHGPRHVIALSGWMGSAAHWGTVFDAMDPAASTVALIDYRGYGAAREHPGPYGFAQHADDVIAMADQLGWDRYSLIGHSMGGVAIQHVLAQAPTRVDALIGITAVPACGSRMDDARLGFFDKAVDDISVRRKIFDVSTGGRLSAAWLDRMAAESDGLMRPEAMRAYLREWATQDISARITGLDRPVGLFIGEHDPTLSEALMRETWMRFYPNATLEVIGNAGHYPMFEAPVMLGTRIDAFLNDRIRL</sequence>
<comment type="caution">
    <text evidence="3">The sequence shown here is derived from an EMBL/GenBank/DDBJ whole genome shotgun (WGS) entry which is preliminary data.</text>
</comment>
<dbReference type="EMBL" id="JACBYR010000001">
    <property type="protein sequence ID" value="NYE83622.1"/>
    <property type="molecule type" value="Genomic_DNA"/>
</dbReference>
<evidence type="ECO:0000256" key="1">
    <source>
        <dbReference type="ARBA" id="ARBA00022801"/>
    </source>
</evidence>
<accession>A0A7Y9IV26</accession>
<name>A0A7Y9IV26_9BURK</name>